<dbReference type="PANTHER" id="PTHR36510:SF3">
    <property type="entry name" value="CONSERVED PROTEIN"/>
    <property type="match status" value="1"/>
</dbReference>
<comment type="catalytic activity">
    <reaction evidence="1">
        <text>L-cysteine + L-glutamate + ATP = gamma-L-glutamyl-L-cysteine + ADP + phosphate + H(+)</text>
        <dbReference type="Rhea" id="RHEA:13285"/>
        <dbReference type="ChEBI" id="CHEBI:15378"/>
        <dbReference type="ChEBI" id="CHEBI:29985"/>
        <dbReference type="ChEBI" id="CHEBI:30616"/>
        <dbReference type="ChEBI" id="CHEBI:35235"/>
        <dbReference type="ChEBI" id="CHEBI:43474"/>
        <dbReference type="ChEBI" id="CHEBI:58173"/>
        <dbReference type="ChEBI" id="CHEBI:456216"/>
        <dbReference type="EC" id="6.3.2.2"/>
    </reaction>
</comment>
<name>A0A1M5CXD0_STRHI</name>
<gene>
    <name evidence="2" type="ORF">SAMN05444320_104211</name>
</gene>
<organism evidence="2 3">
    <name type="scientific">Streptoalloteichus hindustanus</name>
    <dbReference type="NCBI Taxonomy" id="2017"/>
    <lineage>
        <taxon>Bacteria</taxon>
        <taxon>Bacillati</taxon>
        <taxon>Actinomycetota</taxon>
        <taxon>Actinomycetes</taxon>
        <taxon>Pseudonocardiales</taxon>
        <taxon>Pseudonocardiaceae</taxon>
        <taxon>Streptoalloteichus</taxon>
    </lineage>
</organism>
<dbReference type="InterPro" id="IPR006336">
    <property type="entry name" value="GCS2"/>
</dbReference>
<dbReference type="AlphaFoldDB" id="A0A1M5CXD0"/>
<dbReference type="EMBL" id="FQVN01000004">
    <property type="protein sequence ID" value="SHF59403.1"/>
    <property type="molecule type" value="Genomic_DNA"/>
</dbReference>
<evidence type="ECO:0000256" key="1">
    <source>
        <dbReference type="ARBA" id="ARBA00048819"/>
    </source>
</evidence>
<protein>
    <recommendedName>
        <fullName evidence="4">Glutamate--cysteine ligase</fullName>
    </recommendedName>
</protein>
<dbReference type="OrthoDB" id="240589at2"/>
<keyword evidence="3" id="KW-1185">Reference proteome</keyword>
<dbReference type="PIRSF" id="PIRSF012666">
    <property type="entry name" value="UCP012666"/>
    <property type="match status" value="1"/>
</dbReference>
<evidence type="ECO:0000313" key="2">
    <source>
        <dbReference type="EMBL" id="SHF59403.1"/>
    </source>
</evidence>
<dbReference type="SUPFAM" id="SSF55931">
    <property type="entry name" value="Glutamine synthetase/guanido kinase"/>
    <property type="match status" value="1"/>
</dbReference>
<reference evidence="2 3" key="1">
    <citation type="submission" date="2016-11" db="EMBL/GenBank/DDBJ databases">
        <authorList>
            <person name="Jaros S."/>
            <person name="Januszkiewicz K."/>
            <person name="Wedrychowicz H."/>
        </authorList>
    </citation>
    <scope>NUCLEOTIDE SEQUENCE [LARGE SCALE GENOMIC DNA]</scope>
    <source>
        <strain evidence="2 3">DSM 44523</strain>
    </source>
</reference>
<proteinExistence type="predicted"/>
<dbReference type="InterPro" id="IPR016602">
    <property type="entry name" value="UCP012666"/>
</dbReference>
<dbReference type="PANTHER" id="PTHR36510">
    <property type="entry name" value="GLUTAMATE--CYSTEINE LIGASE 2-RELATED"/>
    <property type="match status" value="1"/>
</dbReference>
<sequence>MGQDVCWRDFTESEYIRFRQRLEQSLVVLAALLDRDGFGQPHTTVGAELELFLADGDAAPAPHNDTVRAAAADDRVGMEVGRYNMELNLTPRPVAGRSLGMMRAEMEDLLRLVSAAASEVDARPVLISILPTLRRRHLRHENMTELNRYQTLERALGHRRTDPFRVGITGQDHCEFWSHSVAVQAACCSCQIHLSVEPAEFVAVHNALQLAIAPVLAAAGNSPLLFGQRLWRETRITLHEQAIGDRDGAAVKPGLRPRIGFGQDWLRHGPVESFEQIVRCHDVMLPNLSEEDPSAALDAGRTPRLAELCLHRGTVWPWHRPVYDPVGSGHLRIEIRPLPAGPTTVDMMANTAFLLGLATHLAHHVADLTPRFPFHYAQQNFYAAAAHGLAARLHWPTEASSGDPTVTSAADLVPRLLPLAVKGLRTLGIDSGESDELLSVMADRTRRGQTGAQWQERTFADLAERMSVEAALRELVVRYIDLSTSGQPVHTWP</sequence>
<dbReference type="Pfam" id="PF04107">
    <property type="entry name" value="GCS2"/>
    <property type="match status" value="1"/>
</dbReference>
<dbReference type="Gene3D" id="3.30.590.20">
    <property type="match status" value="1"/>
</dbReference>
<dbReference type="Proteomes" id="UP000184501">
    <property type="component" value="Unassembled WGS sequence"/>
</dbReference>
<dbReference type="RefSeq" id="WP_073483150.1">
    <property type="nucleotide sequence ID" value="NZ_FQVN01000004.1"/>
</dbReference>
<dbReference type="InterPro" id="IPR050141">
    <property type="entry name" value="GCL_type2/YbdK_subfam"/>
</dbReference>
<evidence type="ECO:0000313" key="3">
    <source>
        <dbReference type="Proteomes" id="UP000184501"/>
    </source>
</evidence>
<evidence type="ECO:0008006" key="4">
    <source>
        <dbReference type="Google" id="ProtNLM"/>
    </source>
</evidence>
<dbReference type="GO" id="GO:0016879">
    <property type="term" value="F:ligase activity, forming carbon-nitrogen bonds"/>
    <property type="evidence" value="ECO:0007669"/>
    <property type="project" value="TreeGrafter"/>
</dbReference>
<accession>A0A1M5CXD0</accession>
<dbReference type="InterPro" id="IPR014746">
    <property type="entry name" value="Gln_synth/guanido_kin_cat_dom"/>
</dbReference>